<comment type="caution">
    <text evidence="1">The sequence shown here is derived from an EMBL/GenBank/DDBJ whole genome shotgun (WGS) entry which is preliminary data.</text>
</comment>
<dbReference type="SUPFAM" id="SSF55008">
    <property type="entry name" value="HMA, heavy metal-associated domain"/>
    <property type="match status" value="1"/>
</dbReference>
<dbReference type="RefSeq" id="WP_251908967.1">
    <property type="nucleotide sequence ID" value="NZ_JAMRXG010000001.1"/>
</dbReference>
<protein>
    <submittedName>
        <fullName evidence="1">Heavy-metal-associated domain-containing protein</fullName>
    </submittedName>
</protein>
<keyword evidence="2" id="KW-1185">Reference proteome</keyword>
<reference evidence="1" key="1">
    <citation type="submission" date="2022-06" db="EMBL/GenBank/DDBJ databases">
        <title>Novel species in genus nocardia.</title>
        <authorList>
            <person name="Li F."/>
        </authorList>
    </citation>
    <scope>NUCLEOTIDE SEQUENCE</scope>
    <source>
        <strain evidence="1">CDC141</strain>
    </source>
</reference>
<dbReference type="GO" id="GO:0046872">
    <property type="term" value="F:metal ion binding"/>
    <property type="evidence" value="ECO:0007669"/>
    <property type="project" value="InterPro"/>
</dbReference>
<accession>A0A9X2IVS8</accession>
<dbReference type="Gene3D" id="3.30.70.100">
    <property type="match status" value="1"/>
</dbReference>
<evidence type="ECO:0000313" key="2">
    <source>
        <dbReference type="Proteomes" id="UP001139157"/>
    </source>
</evidence>
<dbReference type="Proteomes" id="UP001139157">
    <property type="component" value="Unassembled WGS sequence"/>
</dbReference>
<dbReference type="EMBL" id="JAMRXG010000001">
    <property type="protein sequence ID" value="MCM6772090.1"/>
    <property type="molecule type" value="Genomic_DNA"/>
</dbReference>
<proteinExistence type="predicted"/>
<sequence length="63" mass="6842">MSTYTFELPEFATDADLAERTLRRLDTTSGVDVDPGSETITVTSSLPHSEVLEIIRDAGVSAR</sequence>
<dbReference type="AlphaFoldDB" id="A0A9X2IVS8"/>
<organism evidence="1 2">
    <name type="scientific">Nocardia pulmonis</name>
    <dbReference type="NCBI Taxonomy" id="2951408"/>
    <lineage>
        <taxon>Bacteria</taxon>
        <taxon>Bacillati</taxon>
        <taxon>Actinomycetota</taxon>
        <taxon>Actinomycetes</taxon>
        <taxon>Mycobacteriales</taxon>
        <taxon>Nocardiaceae</taxon>
        <taxon>Nocardia</taxon>
    </lineage>
</organism>
<dbReference type="InterPro" id="IPR006121">
    <property type="entry name" value="HMA_dom"/>
</dbReference>
<dbReference type="InterPro" id="IPR036163">
    <property type="entry name" value="HMA_dom_sf"/>
</dbReference>
<evidence type="ECO:0000313" key="1">
    <source>
        <dbReference type="EMBL" id="MCM6772090.1"/>
    </source>
</evidence>
<gene>
    <name evidence="1" type="ORF">NDR86_01220</name>
</gene>
<name>A0A9X2IVS8_9NOCA</name>
<dbReference type="CDD" id="cd00371">
    <property type="entry name" value="HMA"/>
    <property type="match status" value="1"/>
</dbReference>